<dbReference type="InterPro" id="IPR001173">
    <property type="entry name" value="Glyco_trans_2-like"/>
</dbReference>
<comment type="similarity">
    <text evidence="2">Belongs to the glycosyltransferase 2 family.</text>
</comment>
<dbReference type="SUPFAM" id="SSF53448">
    <property type="entry name" value="Nucleotide-diphospho-sugar transferases"/>
    <property type="match status" value="1"/>
</dbReference>
<accession>A0ABZ0VBX7</accession>
<evidence type="ECO:0000256" key="4">
    <source>
        <dbReference type="ARBA" id="ARBA00022692"/>
    </source>
</evidence>
<dbReference type="Gene3D" id="3.90.550.10">
    <property type="entry name" value="Spore Coat Polysaccharide Biosynthesis Protein SpsA, Chain A"/>
    <property type="match status" value="1"/>
</dbReference>
<feature type="domain" description="GtrA/DPMS transmembrane" evidence="9">
    <location>
        <begin position="236"/>
        <end position="351"/>
    </location>
</feature>
<keyword evidence="6 7" id="KW-0472">Membrane</keyword>
<dbReference type="Pfam" id="PF00535">
    <property type="entry name" value="Glycos_transf_2"/>
    <property type="match status" value="1"/>
</dbReference>
<keyword evidence="4 7" id="KW-0812">Transmembrane</keyword>
<dbReference type="InterPro" id="IPR007267">
    <property type="entry name" value="GtrA_DPMS_TM"/>
</dbReference>
<dbReference type="Proteomes" id="UP001324533">
    <property type="component" value="Chromosome"/>
</dbReference>
<dbReference type="InterPro" id="IPR050256">
    <property type="entry name" value="Glycosyltransferase_2"/>
</dbReference>
<evidence type="ECO:0000256" key="2">
    <source>
        <dbReference type="ARBA" id="ARBA00006739"/>
    </source>
</evidence>
<evidence type="ECO:0000259" key="9">
    <source>
        <dbReference type="Pfam" id="PF04138"/>
    </source>
</evidence>
<comment type="subcellular location">
    <subcellularLocation>
        <location evidence="1">Membrane</location>
        <topology evidence="1">Multi-pass membrane protein</topology>
    </subcellularLocation>
</comment>
<keyword evidence="5 7" id="KW-1133">Transmembrane helix</keyword>
<evidence type="ECO:0000256" key="3">
    <source>
        <dbReference type="ARBA" id="ARBA00022679"/>
    </source>
</evidence>
<dbReference type="InterPro" id="IPR029044">
    <property type="entry name" value="Nucleotide-diphossugar_trans"/>
</dbReference>
<evidence type="ECO:0000256" key="7">
    <source>
        <dbReference type="SAM" id="Phobius"/>
    </source>
</evidence>
<dbReference type="CDD" id="cd06442">
    <property type="entry name" value="DPM1_like"/>
    <property type="match status" value="1"/>
</dbReference>
<feature type="transmembrane region" description="Helical" evidence="7">
    <location>
        <begin position="326"/>
        <end position="346"/>
    </location>
</feature>
<evidence type="ECO:0000259" key="8">
    <source>
        <dbReference type="Pfam" id="PF00535"/>
    </source>
</evidence>
<reference evidence="10 11" key="1">
    <citation type="submission" date="2023-06" db="EMBL/GenBank/DDBJ databases">
        <title>Rock-solubilizing bacteria, Microbacterium invictum, promotes re-establishment of vegetation in rocky wasteland by accelerating rock bio-weathering and reshaping soil bacterial community.</title>
        <authorList>
            <person name="Liu C."/>
        </authorList>
    </citation>
    <scope>NUCLEOTIDE SEQUENCE [LARGE SCALE GENOMIC DNA]</scope>
    <source>
        <strain evidence="10 11">X-18</strain>
    </source>
</reference>
<dbReference type="PANTHER" id="PTHR48090">
    <property type="entry name" value="UNDECAPRENYL-PHOSPHATE 4-DEOXY-4-FORMAMIDO-L-ARABINOSE TRANSFERASE-RELATED"/>
    <property type="match status" value="1"/>
</dbReference>
<dbReference type="PANTHER" id="PTHR48090:SF7">
    <property type="entry name" value="RFBJ PROTEIN"/>
    <property type="match status" value="1"/>
</dbReference>
<evidence type="ECO:0000256" key="1">
    <source>
        <dbReference type="ARBA" id="ARBA00004141"/>
    </source>
</evidence>
<feature type="transmembrane region" description="Helical" evidence="7">
    <location>
        <begin position="261"/>
        <end position="279"/>
    </location>
</feature>
<protein>
    <submittedName>
        <fullName evidence="10">Glycosyltransferase family 2 protein</fullName>
    </submittedName>
</protein>
<dbReference type="Pfam" id="PF04138">
    <property type="entry name" value="GtrA_DPMS_TM"/>
    <property type="match status" value="1"/>
</dbReference>
<evidence type="ECO:0000313" key="11">
    <source>
        <dbReference type="Proteomes" id="UP001324533"/>
    </source>
</evidence>
<keyword evidence="11" id="KW-1185">Reference proteome</keyword>
<sequence>MQLSIIVPTFNEAPNIPELVARVSAAVEGIDAEIIVVDDSTDDTPAVVETVAATAPIPVRLIHRAKRTGGLGGAVMAGMEAAAADACLVMDADLQHPPEKIPELYRRFIEGDVDVVIASRYAGGGTSGGLADRTRVLVSSASTALTKAMFPIRLHEVTDPMTGFFLIDRRAVDPSTLMPRGFKILLEILARRSLRIAEVPFDFAERHAGRSKASFRQGLHFLAQLTALRFGKMSLFALIGGLGAVANLAIMWVLIQFGVGYIVAAVIAAEATIIGNFVLQERFVFHDMKHQASGVWSRFAKSFAFNNTEALIRIPVIALLVETWHISSVIAAGMTLVVAFLVRFMFHSLVVYAPRRAGAPSRARQLVDELDAQAMSPGEL</sequence>
<feature type="domain" description="Glycosyltransferase 2-like" evidence="8">
    <location>
        <begin position="4"/>
        <end position="172"/>
    </location>
</feature>
<evidence type="ECO:0000313" key="10">
    <source>
        <dbReference type="EMBL" id="WQB70624.1"/>
    </source>
</evidence>
<evidence type="ECO:0000256" key="5">
    <source>
        <dbReference type="ARBA" id="ARBA00022989"/>
    </source>
</evidence>
<gene>
    <name evidence="10" type="ORF">T9R20_01295</name>
</gene>
<evidence type="ECO:0000256" key="6">
    <source>
        <dbReference type="ARBA" id="ARBA00023136"/>
    </source>
</evidence>
<proteinExistence type="inferred from homology"/>
<dbReference type="EMBL" id="CP139779">
    <property type="protein sequence ID" value="WQB70624.1"/>
    <property type="molecule type" value="Genomic_DNA"/>
</dbReference>
<organism evidence="10 11">
    <name type="scientific">Microbacterium invictum</name>
    <dbReference type="NCBI Taxonomy" id="515415"/>
    <lineage>
        <taxon>Bacteria</taxon>
        <taxon>Bacillati</taxon>
        <taxon>Actinomycetota</taxon>
        <taxon>Actinomycetes</taxon>
        <taxon>Micrococcales</taxon>
        <taxon>Microbacteriaceae</taxon>
        <taxon>Microbacterium</taxon>
    </lineage>
</organism>
<keyword evidence="3" id="KW-0808">Transferase</keyword>
<dbReference type="InterPro" id="IPR039528">
    <property type="entry name" value="DPM1-like"/>
</dbReference>
<name>A0ABZ0VBX7_9MICO</name>
<dbReference type="RefSeq" id="WP_322410764.1">
    <property type="nucleotide sequence ID" value="NZ_CP139779.1"/>
</dbReference>
<feature type="transmembrane region" description="Helical" evidence="7">
    <location>
        <begin position="235"/>
        <end position="255"/>
    </location>
</feature>